<feature type="coiled-coil region" evidence="2">
    <location>
        <begin position="340"/>
        <end position="381"/>
    </location>
</feature>
<keyword evidence="5" id="KW-1185">Reference proteome</keyword>
<feature type="compositionally biased region" description="Basic residues" evidence="3">
    <location>
        <begin position="1013"/>
        <end position="1026"/>
    </location>
</feature>
<evidence type="ECO:0000313" key="5">
    <source>
        <dbReference type="Proteomes" id="UP001066276"/>
    </source>
</evidence>
<dbReference type="Pfam" id="PF10211">
    <property type="entry name" value="Ax_dynein_light"/>
    <property type="match status" value="1"/>
</dbReference>
<protein>
    <recommendedName>
        <fullName evidence="6">Axonemal dynein light chain domain-containing protein 1</fullName>
    </recommendedName>
</protein>
<dbReference type="PANTHER" id="PTHR23052:SF1">
    <property type="entry name" value="AXONEMAL DYNEIN LIGHT CHAIN DOMAIN-CONTAINING PROTEIN 1"/>
    <property type="match status" value="1"/>
</dbReference>
<dbReference type="Proteomes" id="UP001066276">
    <property type="component" value="Chromosome 4_1"/>
</dbReference>
<comment type="caution">
    <text evidence="4">The sequence shown here is derived from an EMBL/GenBank/DDBJ whole genome shotgun (WGS) entry which is preliminary data.</text>
</comment>
<feature type="region of interest" description="Disordered" evidence="3">
    <location>
        <begin position="970"/>
        <end position="1026"/>
    </location>
</feature>
<evidence type="ECO:0008006" key="6">
    <source>
        <dbReference type="Google" id="ProtNLM"/>
    </source>
</evidence>
<gene>
    <name evidence="4" type="ORF">NDU88_003762</name>
</gene>
<dbReference type="PANTHER" id="PTHR23052">
    <property type="entry name" value="AXONEMAL DYNEIN LIGHT CHAIN DOMAIN-CONTAINING PROTEIN 1"/>
    <property type="match status" value="1"/>
</dbReference>
<feature type="compositionally biased region" description="Basic and acidic residues" evidence="3">
    <location>
        <begin position="988"/>
        <end position="1003"/>
    </location>
</feature>
<dbReference type="GO" id="GO:0005737">
    <property type="term" value="C:cytoplasm"/>
    <property type="evidence" value="ECO:0007669"/>
    <property type="project" value="UniProtKB-ARBA"/>
</dbReference>
<feature type="region of interest" description="Disordered" evidence="3">
    <location>
        <begin position="824"/>
        <end position="856"/>
    </location>
</feature>
<organism evidence="4 5">
    <name type="scientific">Pleurodeles waltl</name>
    <name type="common">Iberian ribbed newt</name>
    <dbReference type="NCBI Taxonomy" id="8319"/>
    <lineage>
        <taxon>Eukaryota</taxon>
        <taxon>Metazoa</taxon>
        <taxon>Chordata</taxon>
        <taxon>Craniata</taxon>
        <taxon>Vertebrata</taxon>
        <taxon>Euteleostomi</taxon>
        <taxon>Amphibia</taxon>
        <taxon>Batrachia</taxon>
        <taxon>Caudata</taxon>
        <taxon>Salamandroidea</taxon>
        <taxon>Salamandridae</taxon>
        <taxon>Pleurodelinae</taxon>
        <taxon>Pleurodeles</taxon>
    </lineage>
</organism>
<dbReference type="InterPro" id="IPR052845">
    <property type="entry name" value="Axonemal_dynein_LC_domain"/>
</dbReference>
<evidence type="ECO:0000313" key="4">
    <source>
        <dbReference type="EMBL" id="KAJ1171905.1"/>
    </source>
</evidence>
<name>A0AAV7T689_PLEWA</name>
<sequence>MKGSLSLMTIGEENAVLPSLKKSSALDRSQPLPTSLQSDFIPEEILSVLTSTANAAPHPEFLGPPKKNKSLKDMKVGVRHPDQLWHHPGRRGRFKHLTEQPVCLTGAGRDISFLCDALTVTERSSGDSTCAGTQRDGECGTVLSSRDSLIPQEFHIVKNKGVLGLEYYEDKYTTLLEDPEKRLMVFPSMKPNSRAEVLQLMKVMDTMLEKAGVDAEGLGESGPTQMHNLLELLKAEQNIYNIVFHELIRQVSVECVERGELLSRIRQRYVNLLDRIPRQVQSLYNDMLAQRAVDRRLTEEVVHFKNAIGDLISELSQVREHDLRVSKEANYAREQLALSLEESRRNVNMLEEYRELYELQRQRLETRLAQLTEERDLWSSATYRLAQKVIEENRLHLAQRLYISEKAWTKAMRHFTVFIASKDTQDLSQIEQVTEHWREVMVRFGEEAERAEESSMEKLLLLRGDLEKWHKHFKENVFGNEGFQGVPSSVMENVLQDLKSWEKMMSEDLDRFGGDVLLSNQERLKLARSIQLQWTQLGQEVLQRHCSLDDELPPEHKVMEDLNRCVQDLCIQYTCRVEGENGVAKSLTSFVSSLEAWTFQLQAIRDGPHGLSESEWQRFHYVLPNWMDKVDRTLKLIGTTLSEEQIQQGTSCEQVVPADVFKMLQHWNLAMTSGAEKDDLHLTQEVTSLHTAMVRWMVNLLIFLVPNYPSHDTSVPLTATEFPEEDMATHGASVEELVKDACSLSQKLKRFSSYIVRSCMEMVDKISQDKGDSFNADPTYELKELEIVKMECNEWIETCQLLLSELTGLPVSLMATEHQESIEELSVKSKPKQPASHRFKDTEPSGVPPMEVSTEGKAKPVSSFLQTFHDPLPQDPFRDQPETTDTMNIIGHDANIKKKSLEGEEVLVSIEGLMTAAMPQTPKSQLAFEALATLEQLHEQLLQTELRAQKAEETAESLDEKLRNALERIQELERQTPAESKTVVPKVTSEEKPFIEDSDRGEDVSNQLLSPPRQRKRIKSGGKSKH</sequence>
<dbReference type="EMBL" id="JANPWB010000007">
    <property type="protein sequence ID" value="KAJ1171905.1"/>
    <property type="molecule type" value="Genomic_DNA"/>
</dbReference>
<reference evidence="4" key="1">
    <citation type="journal article" date="2022" name="bioRxiv">
        <title>Sequencing and chromosome-scale assembly of the giantPleurodeles waltlgenome.</title>
        <authorList>
            <person name="Brown T."/>
            <person name="Elewa A."/>
            <person name="Iarovenko S."/>
            <person name="Subramanian E."/>
            <person name="Araus A.J."/>
            <person name="Petzold A."/>
            <person name="Susuki M."/>
            <person name="Suzuki K.-i.T."/>
            <person name="Hayashi T."/>
            <person name="Toyoda A."/>
            <person name="Oliveira C."/>
            <person name="Osipova E."/>
            <person name="Leigh N.D."/>
            <person name="Simon A."/>
            <person name="Yun M.H."/>
        </authorList>
    </citation>
    <scope>NUCLEOTIDE SEQUENCE</scope>
    <source>
        <strain evidence="4">20211129_DDA</strain>
        <tissue evidence="4">Liver</tissue>
    </source>
</reference>
<evidence type="ECO:0000256" key="2">
    <source>
        <dbReference type="SAM" id="Coils"/>
    </source>
</evidence>
<accession>A0AAV7T689</accession>
<proteinExistence type="predicted"/>
<dbReference type="AlphaFoldDB" id="A0AAV7T689"/>
<keyword evidence="1 2" id="KW-0175">Coiled coil</keyword>
<dbReference type="InterPro" id="IPR019347">
    <property type="entry name" value="Axonemal_dynein_light_chain"/>
</dbReference>
<evidence type="ECO:0000256" key="1">
    <source>
        <dbReference type="ARBA" id="ARBA00023054"/>
    </source>
</evidence>
<evidence type="ECO:0000256" key="3">
    <source>
        <dbReference type="SAM" id="MobiDB-lite"/>
    </source>
</evidence>